<evidence type="ECO:0000256" key="1">
    <source>
        <dbReference type="ARBA" id="ARBA00000971"/>
    </source>
</evidence>
<dbReference type="SUPFAM" id="SSF54534">
    <property type="entry name" value="FKBP-like"/>
    <property type="match status" value="1"/>
</dbReference>
<feature type="region of interest" description="Disordered" evidence="7">
    <location>
        <begin position="34"/>
        <end position="53"/>
    </location>
</feature>
<dbReference type="GO" id="GO:0003755">
    <property type="term" value="F:peptidyl-prolyl cis-trans isomerase activity"/>
    <property type="evidence" value="ECO:0007669"/>
    <property type="project" value="UniProtKB-KW"/>
</dbReference>
<dbReference type="PROSITE" id="PS50059">
    <property type="entry name" value="FKBP_PPIASE"/>
    <property type="match status" value="1"/>
</dbReference>
<dbReference type="AlphaFoldDB" id="A0A6A6JHI7"/>
<dbReference type="PANTHER" id="PTHR10516:SF447">
    <property type="entry name" value="FK506-BINDING PROTEIN 1B"/>
    <property type="match status" value="1"/>
</dbReference>
<evidence type="ECO:0000256" key="6">
    <source>
        <dbReference type="PROSITE-ProRule" id="PRU00277"/>
    </source>
</evidence>
<sequence length="124" mass="13330">MGVEKTTIKPGNGVDFPKKDDVVSMEYTGWLLDESKPDKKGTQFDSSVGRGDLSTPIGKGRVIKGWDNGILGTDDGRPMSLGEKATLVISPDYGYGERGFPNVIPPNSTLIFDVELKAINGKKA</sequence>
<comment type="similarity">
    <text evidence="5">Belongs to the FKBP-type PPIase family. FKBP1 subfamily.</text>
</comment>
<reference evidence="9" key="1">
    <citation type="journal article" date="2020" name="Stud. Mycol.">
        <title>101 Dothideomycetes genomes: a test case for predicting lifestyles and emergence of pathogens.</title>
        <authorList>
            <person name="Haridas S."/>
            <person name="Albert R."/>
            <person name="Binder M."/>
            <person name="Bloem J."/>
            <person name="Labutti K."/>
            <person name="Salamov A."/>
            <person name="Andreopoulos B."/>
            <person name="Baker S."/>
            <person name="Barry K."/>
            <person name="Bills G."/>
            <person name="Bluhm B."/>
            <person name="Cannon C."/>
            <person name="Castanera R."/>
            <person name="Culley D."/>
            <person name="Daum C."/>
            <person name="Ezra D."/>
            <person name="Gonzalez J."/>
            <person name="Henrissat B."/>
            <person name="Kuo A."/>
            <person name="Liang C."/>
            <person name="Lipzen A."/>
            <person name="Lutzoni F."/>
            <person name="Magnuson J."/>
            <person name="Mondo S."/>
            <person name="Nolan M."/>
            <person name="Ohm R."/>
            <person name="Pangilinan J."/>
            <person name="Park H.-J."/>
            <person name="Ramirez L."/>
            <person name="Alfaro M."/>
            <person name="Sun H."/>
            <person name="Tritt A."/>
            <person name="Yoshinaga Y."/>
            <person name="Zwiers L.-H."/>
            <person name="Turgeon B."/>
            <person name="Goodwin S."/>
            <person name="Spatafora J."/>
            <person name="Crous P."/>
            <person name="Grigoriev I."/>
        </authorList>
    </citation>
    <scope>NUCLEOTIDE SEQUENCE</scope>
    <source>
        <strain evidence="9">CBS 379.55</strain>
    </source>
</reference>
<name>A0A6A6JHI7_WESOR</name>
<dbReference type="InterPro" id="IPR001179">
    <property type="entry name" value="PPIase_FKBP_dom"/>
</dbReference>
<gene>
    <name evidence="9" type="ORF">EI97DRAFT_68091</name>
</gene>
<keyword evidence="4 6" id="KW-0413">Isomerase</keyword>
<evidence type="ECO:0000256" key="5">
    <source>
        <dbReference type="ARBA" id="ARBA00038106"/>
    </source>
</evidence>
<evidence type="ECO:0000256" key="3">
    <source>
        <dbReference type="ARBA" id="ARBA00023110"/>
    </source>
</evidence>
<protein>
    <recommendedName>
        <fullName evidence="2 6">peptidylprolyl isomerase</fullName>
        <ecNumber evidence="2 6">5.2.1.8</ecNumber>
    </recommendedName>
</protein>
<dbReference type="PANTHER" id="PTHR10516">
    <property type="entry name" value="PEPTIDYL-PROLYL CIS-TRANS ISOMERASE"/>
    <property type="match status" value="1"/>
</dbReference>
<evidence type="ECO:0000256" key="4">
    <source>
        <dbReference type="ARBA" id="ARBA00023235"/>
    </source>
</evidence>
<feature type="domain" description="PPIase FKBP-type" evidence="8">
    <location>
        <begin position="20"/>
        <end position="120"/>
    </location>
</feature>
<evidence type="ECO:0000256" key="2">
    <source>
        <dbReference type="ARBA" id="ARBA00013194"/>
    </source>
</evidence>
<dbReference type="OrthoDB" id="1902587at2759"/>
<dbReference type="Pfam" id="PF00254">
    <property type="entry name" value="FKBP_C"/>
    <property type="match status" value="1"/>
</dbReference>
<accession>A0A6A6JHI7</accession>
<dbReference type="EC" id="5.2.1.8" evidence="2 6"/>
<proteinExistence type="inferred from homology"/>
<keyword evidence="10" id="KW-1185">Reference proteome</keyword>
<evidence type="ECO:0000313" key="10">
    <source>
        <dbReference type="Proteomes" id="UP000800097"/>
    </source>
</evidence>
<organism evidence="9 10">
    <name type="scientific">Westerdykella ornata</name>
    <dbReference type="NCBI Taxonomy" id="318751"/>
    <lineage>
        <taxon>Eukaryota</taxon>
        <taxon>Fungi</taxon>
        <taxon>Dikarya</taxon>
        <taxon>Ascomycota</taxon>
        <taxon>Pezizomycotina</taxon>
        <taxon>Dothideomycetes</taxon>
        <taxon>Pleosporomycetidae</taxon>
        <taxon>Pleosporales</taxon>
        <taxon>Sporormiaceae</taxon>
        <taxon>Westerdykella</taxon>
    </lineage>
</organism>
<dbReference type="InterPro" id="IPR046357">
    <property type="entry name" value="PPIase_dom_sf"/>
</dbReference>
<dbReference type="GeneID" id="54556177"/>
<evidence type="ECO:0000256" key="7">
    <source>
        <dbReference type="SAM" id="MobiDB-lite"/>
    </source>
</evidence>
<dbReference type="GO" id="GO:0005737">
    <property type="term" value="C:cytoplasm"/>
    <property type="evidence" value="ECO:0007669"/>
    <property type="project" value="TreeGrafter"/>
</dbReference>
<keyword evidence="3 6" id="KW-0697">Rotamase</keyword>
<evidence type="ECO:0000313" key="9">
    <source>
        <dbReference type="EMBL" id="KAF2275664.1"/>
    </source>
</evidence>
<evidence type="ECO:0000259" key="8">
    <source>
        <dbReference type="PROSITE" id="PS50059"/>
    </source>
</evidence>
<dbReference type="Gene3D" id="3.10.50.40">
    <property type="match status" value="1"/>
</dbReference>
<comment type="catalytic activity">
    <reaction evidence="1 6">
        <text>[protein]-peptidylproline (omega=180) = [protein]-peptidylproline (omega=0)</text>
        <dbReference type="Rhea" id="RHEA:16237"/>
        <dbReference type="Rhea" id="RHEA-COMP:10747"/>
        <dbReference type="Rhea" id="RHEA-COMP:10748"/>
        <dbReference type="ChEBI" id="CHEBI:83833"/>
        <dbReference type="ChEBI" id="CHEBI:83834"/>
        <dbReference type="EC" id="5.2.1.8"/>
    </reaction>
</comment>
<dbReference type="Proteomes" id="UP000800097">
    <property type="component" value="Unassembled WGS sequence"/>
</dbReference>
<dbReference type="RefSeq" id="XP_033653203.1">
    <property type="nucleotide sequence ID" value="XM_033803002.1"/>
</dbReference>
<dbReference type="InterPro" id="IPR050689">
    <property type="entry name" value="FKBP-type_PPIase"/>
</dbReference>
<dbReference type="EMBL" id="ML986496">
    <property type="protein sequence ID" value="KAF2275664.1"/>
    <property type="molecule type" value="Genomic_DNA"/>
</dbReference>